<evidence type="ECO:0000313" key="4">
    <source>
        <dbReference type="Proteomes" id="UP000271590"/>
    </source>
</evidence>
<evidence type="ECO:0000256" key="2">
    <source>
        <dbReference type="ARBA" id="ARBA00023002"/>
    </source>
</evidence>
<dbReference type="InterPro" id="IPR036111">
    <property type="entry name" value="Mal/L-sulfo/L-lacto_DH-like_sf"/>
</dbReference>
<dbReference type="InterPro" id="IPR003767">
    <property type="entry name" value="Malate/L-lactate_DH-like"/>
</dbReference>
<keyword evidence="2" id="KW-0560">Oxidoreductase</keyword>
<comment type="caution">
    <text evidence="3">The sequence shown here is derived from an EMBL/GenBank/DDBJ whole genome shotgun (WGS) entry which is preliminary data.</text>
</comment>
<reference evidence="3 4" key="1">
    <citation type="submission" date="2018-11" db="EMBL/GenBank/DDBJ databases">
        <title>The genome of Variovorax sp T529.</title>
        <authorList>
            <person name="Gao J."/>
        </authorList>
    </citation>
    <scope>NUCLEOTIDE SEQUENCE [LARGE SCALE GENOMIC DNA]</scope>
    <source>
        <strain evidence="3 4">T529</strain>
    </source>
</reference>
<dbReference type="GO" id="GO:0016491">
    <property type="term" value="F:oxidoreductase activity"/>
    <property type="evidence" value="ECO:0007669"/>
    <property type="project" value="UniProtKB-KW"/>
</dbReference>
<dbReference type="AlphaFoldDB" id="A0A3P3E119"/>
<evidence type="ECO:0000256" key="1">
    <source>
        <dbReference type="ARBA" id="ARBA00006056"/>
    </source>
</evidence>
<dbReference type="SUPFAM" id="SSF89733">
    <property type="entry name" value="L-sulfolactate dehydrogenase-like"/>
    <property type="match status" value="1"/>
</dbReference>
<dbReference type="InterPro" id="IPR043144">
    <property type="entry name" value="Mal/L-sulf/L-lact_DH-like_ah"/>
</dbReference>
<dbReference type="PANTHER" id="PTHR11091">
    <property type="entry name" value="OXIDOREDUCTASE-RELATED"/>
    <property type="match status" value="1"/>
</dbReference>
<dbReference type="Proteomes" id="UP000271590">
    <property type="component" value="Unassembled WGS sequence"/>
</dbReference>
<comment type="similarity">
    <text evidence="1">Belongs to the LDH2/MDH2 oxidoreductase family.</text>
</comment>
<accession>A0A3P3E119</accession>
<dbReference type="Gene3D" id="1.10.1530.10">
    <property type="match status" value="1"/>
</dbReference>
<organism evidence="3 4">
    <name type="scientific">Variovorax beijingensis</name>
    <dbReference type="NCBI Taxonomy" id="2496117"/>
    <lineage>
        <taxon>Bacteria</taxon>
        <taxon>Pseudomonadati</taxon>
        <taxon>Pseudomonadota</taxon>
        <taxon>Betaproteobacteria</taxon>
        <taxon>Burkholderiales</taxon>
        <taxon>Comamonadaceae</taxon>
        <taxon>Variovorax</taxon>
    </lineage>
</organism>
<dbReference type="InterPro" id="IPR043143">
    <property type="entry name" value="Mal/L-sulf/L-lact_DH-like_NADP"/>
</dbReference>
<protein>
    <recommendedName>
        <fullName evidence="5">Ldh family oxidoreductase</fullName>
    </recommendedName>
</protein>
<dbReference type="EMBL" id="RQXU01000041">
    <property type="protein sequence ID" value="RRH80193.1"/>
    <property type="molecule type" value="Genomic_DNA"/>
</dbReference>
<name>A0A3P3E119_9BURK</name>
<evidence type="ECO:0008006" key="5">
    <source>
        <dbReference type="Google" id="ProtNLM"/>
    </source>
</evidence>
<dbReference type="RefSeq" id="WP_124962096.1">
    <property type="nucleotide sequence ID" value="NZ_RQXU01000041.1"/>
</dbReference>
<dbReference type="Gene3D" id="3.30.1370.60">
    <property type="entry name" value="Hypothetical oxidoreductase yiak, domain 2"/>
    <property type="match status" value="1"/>
</dbReference>
<evidence type="ECO:0000313" key="3">
    <source>
        <dbReference type="EMBL" id="RRH80193.1"/>
    </source>
</evidence>
<proteinExistence type="inferred from homology"/>
<gene>
    <name evidence="3" type="ORF">EH244_30890</name>
</gene>
<dbReference type="PANTHER" id="PTHR11091:SF0">
    <property type="entry name" value="MALATE DEHYDROGENASE"/>
    <property type="match status" value="1"/>
</dbReference>
<dbReference type="Pfam" id="PF02615">
    <property type="entry name" value="Ldh_2"/>
    <property type="match status" value="1"/>
</dbReference>
<sequence>MATEKIWIAESTLRRSVGAALKREGFTDAEIESTLNSWLYAEYSGKASHGFERLPWLLEMIRGGKIVPGRNTSIAKNGFHIHISGDCALGYSAADLAVTEAIHSAAENGVSFVTVSGCYPTGCMGQYTEALAESGLIGVAISHSPSRVAPFGATSAVFGTTGHSFGFPSAGEMPYVYDSSVGAVTNGDIMKAFREGAPVPARLFNGADGAEAGSFEKIIAMNGTFNGVIGVAGERHAHRFSGLAGSLELLLRLALLPVGSSNRADNYSIFIAIDPGWFGDASSYRDLVHSLQEAVRDARPEHDGERVRFAGEQSWQRRSRSRSAGGIQIDASLHSQLLQERQDELEI</sequence>